<evidence type="ECO:0000256" key="10">
    <source>
        <dbReference type="ARBA" id="ARBA00022840"/>
    </source>
</evidence>
<evidence type="ECO:0000256" key="8">
    <source>
        <dbReference type="ARBA" id="ARBA00022741"/>
    </source>
</evidence>
<reference evidence="20" key="2">
    <citation type="submission" date="2021-03" db="UniProtKB">
        <authorList>
            <consortium name="Ensembl"/>
        </authorList>
    </citation>
    <scope>IDENTIFICATION</scope>
</reference>
<feature type="domain" description="Cation-transporting P-type ATPase N-terminal" evidence="19">
    <location>
        <begin position="47"/>
        <end position="123"/>
    </location>
</feature>
<dbReference type="InterPro" id="IPR023298">
    <property type="entry name" value="ATPase_P-typ_TM_dom_sf"/>
</dbReference>
<feature type="compositionally biased region" description="Basic and acidic residues" evidence="18">
    <location>
        <begin position="296"/>
        <end position="313"/>
    </location>
</feature>
<name>A0A803JYG4_XENTR</name>
<dbReference type="NCBIfam" id="TIGR01494">
    <property type="entry name" value="ATPase_P-type"/>
    <property type="match status" value="1"/>
</dbReference>
<reference evidence="20" key="1">
    <citation type="journal article" date="2010" name="Science">
        <title>The genome of the Western clawed frog Xenopus tropicalis.</title>
        <authorList>
            <person name="Hellsten U."/>
            <person name="Harland R.M."/>
            <person name="Gilchrist M.J."/>
            <person name="Hendrix D."/>
            <person name="Jurka J."/>
            <person name="Kapitonov V."/>
            <person name="Ovcharenko I."/>
            <person name="Putnam N.H."/>
            <person name="Shu S."/>
            <person name="Taher L."/>
            <person name="Blitz I.L."/>
            <person name="Blumberg B."/>
            <person name="Dichmann D.S."/>
            <person name="Dubchak I."/>
            <person name="Amaya E."/>
            <person name="Detter J.C."/>
            <person name="Fletcher R."/>
            <person name="Gerhard D.S."/>
            <person name="Goodstein D."/>
            <person name="Graves T."/>
            <person name="Grigoriev I.V."/>
            <person name="Grimwood J."/>
            <person name="Kawashima T."/>
            <person name="Lindquist E."/>
            <person name="Lucas S.M."/>
            <person name="Mead P.E."/>
            <person name="Mitros T."/>
            <person name="Ogino H."/>
            <person name="Ohta Y."/>
            <person name="Poliakov A.V."/>
            <person name="Pollet N."/>
            <person name="Robert J."/>
            <person name="Salamov A."/>
            <person name="Sater A.K."/>
            <person name="Schmutz J."/>
            <person name="Terry A."/>
            <person name="Vize P.D."/>
            <person name="Warren W.C."/>
            <person name="Wells D."/>
            <person name="Wills A."/>
            <person name="Wilson R.K."/>
            <person name="Zimmerman L.B."/>
            <person name="Zorn A.M."/>
            <person name="Grainger R."/>
            <person name="Grammer T."/>
            <person name="Khokha M.K."/>
            <person name="Richardson P.M."/>
            <person name="Rokhsar D.S."/>
        </authorList>
    </citation>
    <scope>NUCLEOTIDE SEQUENCE [LARGE SCALE GENOMIC DNA]</scope>
    <source>
        <strain evidence="20">Nigerian</strain>
    </source>
</reference>
<organism evidence="20">
    <name type="scientific">Xenopus tropicalis</name>
    <name type="common">Western clawed frog</name>
    <name type="synonym">Silurana tropicalis</name>
    <dbReference type="NCBI Taxonomy" id="8364"/>
    <lineage>
        <taxon>Eukaryota</taxon>
        <taxon>Metazoa</taxon>
        <taxon>Chordata</taxon>
        <taxon>Craniata</taxon>
        <taxon>Vertebrata</taxon>
        <taxon>Euteleostomi</taxon>
        <taxon>Amphibia</taxon>
        <taxon>Batrachia</taxon>
        <taxon>Anura</taxon>
        <taxon>Pipoidea</taxon>
        <taxon>Pipidae</taxon>
        <taxon>Xenopodinae</taxon>
        <taxon>Xenopus</taxon>
        <taxon>Silurana</taxon>
    </lineage>
</organism>
<dbReference type="PANTHER" id="PTHR24093:SF245">
    <property type="entry name" value="PLASMA MEMBRANE CALCIUM-TRANSPORTING ATPASE 1"/>
    <property type="match status" value="1"/>
</dbReference>
<keyword evidence="9" id="KW-0106">Calcium</keyword>
<dbReference type="GO" id="GO:0012505">
    <property type="term" value="C:endomembrane system"/>
    <property type="evidence" value="ECO:0007669"/>
    <property type="project" value="UniProtKB-SubCell"/>
</dbReference>
<dbReference type="Gene3D" id="1.20.1110.10">
    <property type="entry name" value="Calcium-transporting ATPase, transmembrane domain"/>
    <property type="match status" value="1"/>
</dbReference>
<dbReference type="Bgee" id="ENSXETG00000021855">
    <property type="expression patterns" value="Expressed in brain and 14 other cell types or tissues"/>
</dbReference>
<evidence type="ECO:0000256" key="12">
    <source>
        <dbReference type="ARBA" id="ARBA00022967"/>
    </source>
</evidence>
<comment type="subcellular location">
    <subcellularLocation>
        <location evidence="1">Endomembrane system</location>
        <topology evidence="1">Multi-pass membrane protein</topology>
    </subcellularLocation>
</comment>
<dbReference type="Pfam" id="PF00122">
    <property type="entry name" value="E1-E2_ATPase"/>
    <property type="match status" value="1"/>
</dbReference>
<dbReference type="GO" id="GO:0016887">
    <property type="term" value="F:ATP hydrolysis activity"/>
    <property type="evidence" value="ECO:0007669"/>
    <property type="project" value="InterPro"/>
</dbReference>
<keyword evidence="11" id="KW-0460">Magnesium</keyword>
<keyword evidence="15" id="KW-0472">Membrane</keyword>
<evidence type="ECO:0000256" key="9">
    <source>
        <dbReference type="ARBA" id="ARBA00022837"/>
    </source>
</evidence>
<evidence type="ECO:0000256" key="1">
    <source>
        <dbReference type="ARBA" id="ARBA00004127"/>
    </source>
</evidence>
<gene>
    <name evidence="20" type="primary">atp2b1</name>
</gene>
<accession>A0A803JYG4</accession>
<evidence type="ECO:0000256" key="3">
    <source>
        <dbReference type="ARBA" id="ARBA00017380"/>
    </source>
</evidence>
<dbReference type="Pfam" id="PF00690">
    <property type="entry name" value="Cation_ATPase_N"/>
    <property type="match status" value="1"/>
</dbReference>
<evidence type="ECO:0000256" key="6">
    <source>
        <dbReference type="ARBA" id="ARBA00022692"/>
    </source>
</evidence>
<keyword evidence="10" id="KW-0067">ATP-binding</keyword>
<dbReference type="InterPro" id="IPR008250">
    <property type="entry name" value="ATPase_P-typ_transduc_dom_A_sf"/>
</dbReference>
<evidence type="ECO:0000256" key="5">
    <source>
        <dbReference type="ARBA" id="ARBA00022568"/>
    </source>
</evidence>
<dbReference type="InterPro" id="IPR004014">
    <property type="entry name" value="ATPase_P-typ_cation-transptr_N"/>
</dbReference>
<dbReference type="PANTHER" id="PTHR24093">
    <property type="entry name" value="CATION TRANSPORTING ATPASE"/>
    <property type="match status" value="1"/>
</dbReference>
<evidence type="ECO:0000259" key="19">
    <source>
        <dbReference type="SMART" id="SM00831"/>
    </source>
</evidence>
<evidence type="ECO:0000256" key="11">
    <source>
        <dbReference type="ARBA" id="ARBA00022842"/>
    </source>
</evidence>
<dbReference type="Gene3D" id="2.70.150.10">
    <property type="entry name" value="Calcium-transporting ATPase, cytoplasmic transduction domain A"/>
    <property type="match status" value="1"/>
</dbReference>
<dbReference type="GeneTree" id="ENSGT00940000158686"/>
<evidence type="ECO:0000256" key="4">
    <source>
        <dbReference type="ARBA" id="ARBA00022448"/>
    </source>
</evidence>
<dbReference type="Ensembl" id="ENSXETT00000122629">
    <property type="protein sequence ID" value="ENSXETP00000113118"/>
    <property type="gene ID" value="ENSXETG00000021855"/>
</dbReference>
<evidence type="ECO:0000256" key="7">
    <source>
        <dbReference type="ARBA" id="ARBA00022723"/>
    </source>
</evidence>
<evidence type="ECO:0000256" key="14">
    <source>
        <dbReference type="ARBA" id="ARBA00023065"/>
    </source>
</evidence>
<keyword evidence="13" id="KW-1133">Transmembrane helix</keyword>
<evidence type="ECO:0000256" key="13">
    <source>
        <dbReference type="ARBA" id="ARBA00022989"/>
    </source>
</evidence>
<evidence type="ECO:0000256" key="18">
    <source>
        <dbReference type="SAM" id="MobiDB-lite"/>
    </source>
</evidence>
<proteinExistence type="predicted"/>
<evidence type="ECO:0000256" key="2">
    <source>
        <dbReference type="ARBA" id="ARBA00012790"/>
    </source>
</evidence>
<protein>
    <recommendedName>
        <fullName evidence="3">Plasma membrane calcium-transporting ATPase 1</fullName>
        <ecNumber evidence="2">7.2.2.10</ecNumber>
    </recommendedName>
    <alternativeName>
        <fullName evidence="17">Plasma membrane calcium ATPase isoform 1</fullName>
    </alternativeName>
    <alternativeName>
        <fullName evidence="16">Plasma membrane calcium pump isoform 1</fullName>
    </alternativeName>
</protein>
<dbReference type="FunFam" id="2.70.150.10:FF:000001">
    <property type="entry name" value="Calcium-transporting ATPase"/>
    <property type="match status" value="1"/>
</dbReference>
<dbReference type="FunFam" id="1.20.1110.10:FF:000002">
    <property type="entry name" value="Calcium-transporting ATPase"/>
    <property type="match status" value="1"/>
</dbReference>
<dbReference type="GO" id="GO:0005524">
    <property type="term" value="F:ATP binding"/>
    <property type="evidence" value="ECO:0007669"/>
    <property type="project" value="UniProtKB-KW"/>
</dbReference>
<keyword evidence="4" id="KW-0813">Transport</keyword>
<dbReference type="GO" id="GO:0016020">
    <property type="term" value="C:membrane"/>
    <property type="evidence" value="ECO:0007669"/>
    <property type="project" value="InterPro"/>
</dbReference>
<evidence type="ECO:0000256" key="15">
    <source>
        <dbReference type="ARBA" id="ARBA00023136"/>
    </source>
</evidence>
<sequence>MANNSVAYSGVKNSFNETNHGGEFGITIEELRTLMELRSTDALQKIQERYGDVYGICTRLKTSPHEGLSGNLADLERRQEAFGKNIIPPKKPKTFLQLVWEALQDVTLIILEIAAIISLGLSFYRPPGGDNELCGQASGAVEEEEGEAGWIEGGAILVSVVCVVLVTAFNDWSKEKQFRGLQSRIEQEQKFTVVRGGQVIQIPVADIVVGDIAQIKYGDLLPADGVLIQGNDLKIDESSLTGESDHVKKTLEKDPLLLSGTHVMEGSGKMVVTAIGVNSQTGIIFTLLGAGENEEEKEKEKEKKDKKSELNIW</sequence>
<keyword evidence="5" id="KW-0109">Calcium transport</keyword>
<dbReference type="SUPFAM" id="SSF81665">
    <property type="entry name" value="Calcium ATPase, transmembrane domain M"/>
    <property type="match status" value="1"/>
</dbReference>
<dbReference type="SUPFAM" id="SSF81653">
    <property type="entry name" value="Calcium ATPase, transduction domain A"/>
    <property type="match status" value="1"/>
</dbReference>
<dbReference type="SMART" id="SM00831">
    <property type="entry name" value="Cation_ATPase_N"/>
    <property type="match status" value="1"/>
</dbReference>
<dbReference type="InterPro" id="IPR001757">
    <property type="entry name" value="P_typ_ATPase"/>
</dbReference>
<feature type="region of interest" description="Disordered" evidence="18">
    <location>
        <begin position="293"/>
        <end position="313"/>
    </location>
</feature>
<evidence type="ECO:0000256" key="17">
    <source>
        <dbReference type="ARBA" id="ARBA00033160"/>
    </source>
</evidence>
<dbReference type="AlphaFoldDB" id="A0A803JYG4"/>
<evidence type="ECO:0000256" key="16">
    <source>
        <dbReference type="ARBA" id="ARBA00031771"/>
    </source>
</evidence>
<keyword evidence="6" id="KW-0812">Transmembrane</keyword>
<keyword evidence="7" id="KW-0479">Metal-binding</keyword>
<keyword evidence="8" id="KW-0547">Nucleotide-binding</keyword>
<dbReference type="GO" id="GO:0046872">
    <property type="term" value="F:metal ion binding"/>
    <property type="evidence" value="ECO:0007669"/>
    <property type="project" value="UniProtKB-KW"/>
</dbReference>
<evidence type="ECO:0000313" key="20">
    <source>
        <dbReference type="Ensembl" id="ENSXETP00000113118"/>
    </source>
</evidence>
<keyword evidence="14" id="KW-0406">Ion transport</keyword>
<dbReference type="EC" id="7.2.2.10" evidence="2"/>
<dbReference type="InterPro" id="IPR059000">
    <property type="entry name" value="ATPase_P-type_domA"/>
</dbReference>
<dbReference type="GO" id="GO:0005388">
    <property type="term" value="F:P-type calcium transporter activity"/>
    <property type="evidence" value="ECO:0007669"/>
    <property type="project" value="UniProtKB-EC"/>
</dbReference>
<keyword evidence="12" id="KW-1278">Translocase</keyword>